<evidence type="ECO:0000313" key="2">
    <source>
        <dbReference type="EMBL" id="BBX26951.1"/>
    </source>
</evidence>
<gene>
    <name evidence="2" type="ORF">MALV_20760</name>
</gene>
<proteinExistence type="predicted"/>
<keyword evidence="3" id="KW-1185">Reference proteome</keyword>
<dbReference type="Proteomes" id="UP000466906">
    <property type="component" value="Chromosome"/>
</dbReference>
<dbReference type="AlphaFoldDB" id="A0A6N4UTV2"/>
<name>A0A6N4UTV2_9MYCO</name>
<dbReference type="EMBL" id="AP022565">
    <property type="protein sequence ID" value="BBX26951.1"/>
    <property type="molecule type" value="Genomic_DNA"/>
</dbReference>
<feature type="compositionally biased region" description="Basic residues" evidence="1">
    <location>
        <begin position="62"/>
        <end position="72"/>
    </location>
</feature>
<protein>
    <submittedName>
        <fullName evidence="2">Uncharacterized protein</fullName>
    </submittedName>
</protein>
<feature type="region of interest" description="Disordered" evidence="1">
    <location>
        <begin position="56"/>
        <end position="96"/>
    </location>
</feature>
<organism evidence="2 3">
    <name type="scientific">Mycolicibacterium alvei</name>
    <dbReference type="NCBI Taxonomy" id="67081"/>
    <lineage>
        <taxon>Bacteria</taxon>
        <taxon>Bacillati</taxon>
        <taxon>Actinomycetota</taxon>
        <taxon>Actinomycetes</taxon>
        <taxon>Mycobacteriales</taxon>
        <taxon>Mycobacteriaceae</taxon>
        <taxon>Mycolicibacterium</taxon>
    </lineage>
</organism>
<evidence type="ECO:0000256" key="1">
    <source>
        <dbReference type="SAM" id="MobiDB-lite"/>
    </source>
</evidence>
<accession>A0A6N4UTV2</accession>
<sequence>MPVKLLAGNPELLDHLALPARQIIGPEGVGQQLVQRPRAVPMVDEQLGPAVFEQHLPTAPTRHQKTRVRAHTRQCDKPSAASGMQGAGHSALGTET</sequence>
<evidence type="ECO:0000313" key="3">
    <source>
        <dbReference type="Proteomes" id="UP000466906"/>
    </source>
</evidence>
<reference evidence="2 3" key="1">
    <citation type="journal article" date="2019" name="Emerg. Microbes Infect.">
        <title>Comprehensive subspecies identification of 175 nontuberculous mycobacteria species based on 7547 genomic profiles.</title>
        <authorList>
            <person name="Matsumoto Y."/>
            <person name="Kinjo T."/>
            <person name="Motooka D."/>
            <person name="Nabeya D."/>
            <person name="Jung N."/>
            <person name="Uechi K."/>
            <person name="Horii T."/>
            <person name="Iida T."/>
            <person name="Fujita J."/>
            <person name="Nakamura S."/>
        </authorList>
    </citation>
    <scope>NUCLEOTIDE SEQUENCE [LARGE SCALE GENOMIC DNA]</scope>
    <source>
        <strain evidence="2 3">JCM 12272</strain>
    </source>
</reference>
<dbReference type="KEGG" id="malv:MALV_20760"/>